<keyword evidence="3 11" id="KW-0436">Ligase</keyword>
<comment type="domain">
    <text evidence="11">ValRS has two distinct active sites: one for aminoacylation and one for editing. The misactivated threonine is translocated from the active site to the editing site.</text>
</comment>
<dbReference type="SUPFAM" id="SSF50677">
    <property type="entry name" value="ValRS/IleRS/LeuRS editing domain"/>
    <property type="match status" value="1"/>
</dbReference>
<keyword evidence="2 11" id="KW-0963">Cytoplasm</keyword>
<dbReference type="Gene3D" id="1.10.287.380">
    <property type="entry name" value="Valyl-tRNA synthetase, C-terminal domain"/>
    <property type="match status" value="1"/>
</dbReference>
<keyword evidence="6 11" id="KW-0648">Protein biosynthesis</keyword>
<feature type="coiled-coil region" evidence="11">
    <location>
        <begin position="890"/>
        <end position="952"/>
    </location>
</feature>
<dbReference type="InterPro" id="IPR002303">
    <property type="entry name" value="Valyl-tRNA_ligase"/>
</dbReference>
<keyword evidence="5 11" id="KW-0067">ATP-binding</keyword>
<dbReference type="InterPro" id="IPR033705">
    <property type="entry name" value="Anticodon_Ia_Val"/>
</dbReference>
<dbReference type="InterPro" id="IPR002300">
    <property type="entry name" value="aa-tRNA-synth_Ia"/>
</dbReference>
<dbReference type="GO" id="GO:0004832">
    <property type="term" value="F:valine-tRNA ligase activity"/>
    <property type="evidence" value="ECO:0007669"/>
    <property type="project" value="UniProtKB-UniRule"/>
</dbReference>
<comment type="similarity">
    <text evidence="10 11">Belongs to the class-I aminoacyl-tRNA synthetase family. ValS type 1 subfamily.</text>
</comment>
<dbReference type="InterPro" id="IPR009008">
    <property type="entry name" value="Val/Leu/Ile-tRNA-synth_edit"/>
</dbReference>
<proteinExistence type="inferred from homology"/>
<evidence type="ECO:0000256" key="9">
    <source>
        <dbReference type="ARBA" id="ARBA00047552"/>
    </source>
</evidence>
<feature type="short sequence motif" description="'HIGH' region" evidence="11">
    <location>
        <begin position="58"/>
        <end position="68"/>
    </location>
</feature>
<dbReference type="NCBIfam" id="TIGR00422">
    <property type="entry name" value="valS"/>
    <property type="match status" value="1"/>
</dbReference>
<evidence type="ECO:0000256" key="5">
    <source>
        <dbReference type="ARBA" id="ARBA00022840"/>
    </source>
</evidence>
<dbReference type="GO" id="GO:0006438">
    <property type="term" value="P:valyl-tRNA aminoacylation"/>
    <property type="evidence" value="ECO:0007669"/>
    <property type="project" value="UniProtKB-UniRule"/>
</dbReference>
<feature type="domain" description="Aminoacyl-tRNA synthetase class Ia" evidence="12">
    <location>
        <begin position="23"/>
        <end position="633"/>
    </location>
</feature>
<comment type="domain">
    <text evidence="11">The C-terminal coiled-coil domain is crucial for aminoacylation activity.</text>
</comment>
<evidence type="ECO:0000259" key="12">
    <source>
        <dbReference type="Pfam" id="PF00133"/>
    </source>
</evidence>
<dbReference type="InterPro" id="IPR009080">
    <property type="entry name" value="tRNAsynth_Ia_anticodon-bd"/>
</dbReference>
<dbReference type="FunFam" id="3.90.740.10:FF:000005">
    <property type="entry name" value="Valine--tRNA ligase, mitochondrial"/>
    <property type="match status" value="1"/>
</dbReference>
<dbReference type="PANTHER" id="PTHR11946">
    <property type="entry name" value="VALYL-TRNA SYNTHETASES"/>
    <property type="match status" value="1"/>
</dbReference>
<organism evidence="15">
    <name type="scientific">Taylorella equigenitalis 14/56</name>
    <dbReference type="NCBI Taxonomy" id="1091497"/>
    <lineage>
        <taxon>Bacteria</taxon>
        <taxon>Pseudomonadati</taxon>
        <taxon>Pseudomonadota</taxon>
        <taxon>Betaproteobacteria</taxon>
        <taxon>Burkholderiales</taxon>
        <taxon>Alcaligenaceae</taxon>
        <taxon>Taylorella</taxon>
    </lineage>
</organism>
<dbReference type="AlphaFoldDB" id="I7IBC4"/>
<dbReference type="InterPro" id="IPR014729">
    <property type="entry name" value="Rossmann-like_a/b/a_fold"/>
</dbReference>
<dbReference type="GO" id="GO:0002161">
    <property type="term" value="F:aminoacyl-tRNA deacylase activity"/>
    <property type="evidence" value="ECO:0007669"/>
    <property type="project" value="InterPro"/>
</dbReference>
<keyword evidence="7 11" id="KW-0175">Coiled coil</keyword>
<evidence type="ECO:0000256" key="7">
    <source>
        <dbReference type="ARBA" id="ARBA00023054"/>
    </source>
</evidence>
<dbReference type="PRINTS" id="PR00986">
    <property type="entry name" value="TRNASYNTHVAL"/>
</dbReference>
<dbReference type="Gene3D" id="3.40.50.620">
    <property type="entry name" value="HUPs"/>
    <property type="match status" value="2"/>
</dbReference>
<evidence type="ECO:0000256" key="8">
    <source>
        <dbReference type="ARBA" id="ARBA00023146"/>
    </source>
</evidence>
<reference evidence="15" key="1">
    <citation type="journal article" date="2012" name="Vet. Microbiol.">
        <title>Comparative genomic analyses of the Taylorellae.</title>
        <authorList>
            <person name="Hauser H."/>
            <person name="Richter D.C."/>
            <person name="van Tonder A."/>
            <person name="Clark L."/>
            <person name="Preston A."/>
        </authorList>
    </citation>
    <scope>NUCLEOTIDE SEQUENCE</scope>
    <source>
        <strain evidence="15">14/56</strain>
    </source>
</reference>
<comment type="subcellular location">
    <subcellularLocation>
        <location evidence="1 11">Cytoplasm</location>
    </subcellularLocation>
</comment>
<dbReference type="OrthoDB" id="9810365at2"/>
<evidence type="ECO:0000313" key="15">
    <source>
        <dbReference type="EMBL" id="CCG18551.1"/>
    </source>
</evidence>
<feature type="domain" description="Valyl-tRNA synthetase tRNA-binding arm" evidence="14">
    <location>
        <begin position="892"/>
        <end position="957"/>
    </location>
</feature>
<dbReference type="InterPro" id="IPR001412">
    <property type="entry name" value="aa-tRNA-synth_I_CS"/>
</dbReference>
<dbReference type="KEGG" id="teg:KUK_1255"/>
<dbReference type="Pfam" id="PF08264">
    <property type="entry name" value="Anticodon_1"/>
    <property type="match status" value="1"/>
</dbReference>
<dbReference type="GO" id="GO:0005524">
    <property type="term" value="F:ATP binding"/>
    <property type="evidence" value="ECO:0007669"/>
    <property type="project" value="UniProtKB-UniRule"/>
</dbReference>
<dbReference type="PANTHER" id="PTHR11946:SF93">
    <property type="entry name" value="VALINE--TRNA LIGASE, CHLOROPLASTIC_MITOCHONDRIAL 2"/>
    <property type="match status" value="1"/>
</dbReference>
<feature type="short sequence motif" description="'KMSKS' region" evidence="11">
    <location>
        <begin position="556"/>
        <end position="560"/>
    </location>
</feature>
<feature type="domain" description="Methionyl/Valyl/Leucyl/Isoleucyl-tRNA synthetase anticodon-binding" evidence="13">
    <location>
        <begin position="682"/>
        <end position="841"/>
    </location>
</feature>
<dbReference type="EC" id="6.1.1.9" evidence="11"/>
<dbReference type="InterPro" id="IPR010978">
    <property type="entry name" value="tRNA-bd_arm"/>
</dbReference>
<dbReference type="CDD" id="cd07962">
    <property type="entry name" value="Anticodon_Ia_Val"/>
    <property type="match status" value="1"/>
</dbReference>
<dbReference type="EMBL" id="HE681423">
    <property type="protein sequence ID" value="CCG18551.1"/>
    <property type="molecule type" value="Genomic_DNA"/>
</dbReference>
<accession>I7IBC4</accession>
<dbReference type="InterPro" id="IPR019499">
    <property type="entry name" value="Val-tRNA_synth_tRNA-bd"/>
</dbReference>
<dbReference type="NCBIfam" id="NF004349">
    <property type="entry name" value="PRK05729.1"/>
    <property type="match status" value="1"/>
</dbReference>
<dbReference type="Gene3D" id="3.90.740.10">
    <property type="entry name" value="Valyl/Leucyl/Isoleucyl-tRNA synthetase, editing domain"/>
    <property type="match status" value="1"/>
</dbReference>
<sequence>MSHSERIKIDLNASYNPQEIESKIYKNWESSKAFEAGQYVQTDSKFSGEPFAIQFPPPNVTGFLHMGHAFNQTIMDGLVRYYRMNGSDTVYIPGSDHAGIATQIVVERQLDAEGVSRHDLGREKFLERVWDWKNISGGTIHKQIRKLGSSADWSREYFTMDDQMSKGVIETFVRLYEQGLIYRGKRLVNWDPVLGTAISDLEVENSEEDGHMWHIRYPLTEPVDSTAYLVVATTRPETMLGDVAVMVHPEDERYKHLIGKFVSLPLTSRQIPIIADEYVDMEFGTGVVKVTPAHDFNDNAVGQRHGLEQINIFTLDAHINENAPEKYRGLDRFDARKAVVADLELLGLLQEVKPHKLMVPRGDRTKTVIEPMLTDQWYVAMTKPAPEGTFNPGKSITEVALEVVKKGEVKFYPENWTNTYNQWLENIQDWCISRQLWWGHQIPAWYGENGEIFVARNEEEAQQKASDSGYRGVLRRDEDVLDTWFSSALVPFTTMGWSEETDDYKKYLPSNVLVTGFDIIFFWVARMIMMSMHLTGQIPFKVVYVHGLILDAHGQKMSKSKGNTINPEDLIDGVDLETLVKKRTQGLMNPKQASKIEKETRKDYPNGINAYGTDALRFTMATYATLGRNMNFDLKRCEGYRNFCNKLWNASRFVLMNVEDKPIHKYSIWDDDFDFDDIRIVDQWIISEFQLFLEEIHKGFEEYRFDNIANNIYKFVWDEFCDWYLELSKVLLNTADEEEQAITRRVLIDILEGILKVAHPIIPFITEGLWQKVSRITGTYYINSDDDSEKFLCHQAYPHHRDYLIDEDALVEVKEIKETIEAIRALRGEMQISPAQKIDLYLVQSYDMKDYYPYIKSLAKVENIEVVDSLPDIGAPSTILNHCSLMLNVKIDIEAETARLNKEISNLTKEIDKAQGKLNNPNFVQKAPHSVIEQEKARVEQFTALLDKVRDQLSKLK</sequence>
<evidence type="ECO:0000256" key="11">
    <source>
        <dbReference type="HAMAP-Rule" id="MF_02004"/>
    </source>
</evidence>
<dbReference type="Gene3D" id="1.10.730.10">
    <property type="entry name" value="Isoleucyl-tRNA Synthetase, Domain 1"/>
    <property type="match status" value="1"/>
</dbReference>
<dbReference type="Pfam" id="PF00133">
    <property type="entry name" value="tRNA-synt_1"/>
    <property type="match status" value="1"/>
</dbReference>
<keyword evidence="8 11" id="KW-0030">Aminoacyl-tRNA synthetase</keyword>
<dbReference type="Pfam" id="PF10458">
    <property type="entry name" value="Val_tRNA-synt_C"/>
    <property type="match status" value="1"/>
</dbReference>
<evidence type="ECO:0000256" key="1">
    <source>
        <dbReference type="ARBA" id="ARBA00004496"/>
    </source>
</evidence>
<gene>
    <name evidence="11 15" type="primary">valS</name>
    <name evidence="15" type="ORF">KUK_1255</name>
</gene>
<evidence type="ECO:0000256" key="6">
    <source>
        <dbReference type="ARBA" id="ARBA00022917"/>
    </source>
</evidence>
<dbReference type="SUPFAM" id="SSF52374">
    <property type="entry name" value="Nucleotidylyl transferase"/>
    <property type="match status" value="1"/>
</dbReference>
<keyword evidence="4 11" id="KW-0547">Nucleotide-binding</keyword>
<dbReference type="HAMAP" id="MF_02004">
    <property type="entry name" value="Val_tRNA_synth_type1"/>
    <property type="match status" value="1"/>
</dbReference>
<evidence type="ECO:0000256" key="4">
    <source>
        <dbReference type="ARBA" id="ARBA00022741"/>
    </source>
</evidence>
<comment type="catalytic activity">
    <reaction evidence="9 11">
        <text>tRNA(Val) + L-valine + ATP = L-valyl-tRNA(Val) + AMP + diphosphate</text>
        <dbReference type="Rhea" id="RHEA:10704"/>
        <dbReference type="Rhea" id="RHEA-COMP:9672"/>
        <dbReference type="Rhea" id="RHEA-COMP:9708"/>
        <dbReference type="ChEBI" id="CHEBI:30616"/>
        <dbReference type="ChEBI" id="CHEBI:33019"/>
        <dbReference type="ChEBI" id="CHEBI:57762"/>
        <dbReference type="ChEBI" id="CHEBI:78442"/>
        <dbReference type="ChEBI" id="CHEBI:78537"/>
        <dbReference type="ChEBI" id="CHEBI:456215"/>
        <dbReference type="EC" id="6.1.1.9"/>
    </reaction>
</comment>
<evidence type="ECO:0000256" key="2">
    <source>
        <dbReference type="ARBA" id="ARBA00022490"/>
    </source>
</evidence>
<feature type="binding site" evidence="11">
    <location>
        <position position="559"/>
    </location>
    <ligand>
        <name>ATP</name>
        <dbReference type="ChEBI" id="CHEBI:30616"/>
    </ligand>
</feature>
<dbReference type="SUPFAM" id="SSF47323">
    <property type="entry name" value="Anticodon-binding domain of a subclass of class I aminoacyl-tRNA synthetases"/>
    <property type="match status" value="1"/>
</dbReference>
<dbReference type="RefSeq" id="WP_015555639.1">
    <property type="nucleotide sequence ID" value="NC_021036.1"/>
</dbReference>
<dbReference type="CDD" id="cd00817">
    <property type="entry name" value="ValRS_core"/>
    <property type="match status" value="1"/>
</dbReference>
<comment type="function">
    <text evidence="11">Catalyzes the attachment of valine to tRNA(Val). As ValRS can inadvertently accommodate and process structurally similar amino acids such as threonine, to avoid such errors, it has a 'posttransfer' editing activity that hydrolyzes mischarged Thr-tRNA(Val) in a tRNA-dependent manner.</text>
</comment>
<dbReference type="FunFam" id="3.40.50.620:FF:000078">
    <property type="entry name" value="Valine--tRNA ligase, mitochondrial"/>
    <property type="match status" value="1"/>
</dbReference>
<dbReference type="FunFam" id="3.40.50.620:FF:000020">
    <property type="entry name" value="Valine--tRNA ligase, mitochondrial"/>
    <property type="match status" value="1"/>
</dbReference>
<dbReference type="FunFam" id="1.10.287.380:FF:000001">
    <property type="entry name" value="Valine--tRNA ligase"/>
    <property type="match status" value="1"/>
</dbReference>
<evidence type="ECO:0000256" key="10">
    <source>
        <dbReference type="ARBA" id="ARBA00060830"/>
    </source>
</evidence>
<dbReference type="InterPro" id="IPR013155">
    <property type="entry name" value="M/V/L/I-tRNA-synth_anticd-bd"/>
</dbReference>
<dbReference type="SUPFAM" id="SSF46589">
    <property type="entry name" value="tRNA-binding arm"/>
    <property type="match status" value="1"/>
</dbReference>
<dbReference type="GO" id="GO:0005829">
    <property type="term" value="C:cytosol"/>
    <property type="evidence" value="ECO:0007669"/>
    <property type="project" value="TreeGrafter"/>
</dbReference>
<evidence type="ECO:0000259" key="14">
    <source>
        <dbReference type="Pfam" id="PF10458"/>
    </source>
</evidence>
<dbReference type="HOGENOM" id="CLU_001493_0_2_4"/>
<comment type="subunit">
    <text evidence="11">Monomer.</text>
</comment>
<dbReference type="PROSITE" id="PS00178">
    <property type="entry name" value="AA_TRNA_LIGASE_I"/>
    <property type="match status" value="1"/>
</dbReference>
<evidence type="ECO:0000259" key="13">
    <source>
        <dbReference type="Pfam" id="PF08264"/>
    </source>
</evidence>
<name>I7IBC4_9BURK</name>
<dbReference type="InterPro" id="IPR037118">
    <property type="entry name" value="Val-tRNA_synth_C_sf"/>
</dbReference>
<protein>
    <recommendedName>
        <fullName evidence="11">Valine--tRNA ligase</fullName>
        <ecNumber evidence="11">6.1.1.9</ecNumber>
    </recommendedName>
    <alternativeName>
        <fullName evidence="11">Valyl-tRNA synthetase</fullName>
        <shortName evidence="11">ValRS</shortName>
    </alternativeName>
</protein>
<evidence type="ECO:0000256" key="3">
    <source>
        <dbReference type="ARBA" id="ARBA00022598"/>
    </source>
</evidence>